<evidence type="ECO:0000313" key="2">
    <source>
        <dbReference type="Proteomes" id="UP000618943"/>
    </source>
</evidence>
<proteinExistence type="predicted"/>
<comment type="caution">
    <text evidence="1">The sequence shown here is derived from an EMBL/GenBank/DDBJ whole genome shotgun (WGS) entry which is preliminary data.</text>
</comment>
<sequence length="177" mass="20931">FRSNNIGAHGYYVCVKNHSRIFIEASRYNQLISEHFTYIVNKVNVKEIKKDVFACLLARERQYNKQLSFKENQLKSIHKEITDLLGTNKKRKINLLVKQSKTIVEKIKQLNTALYQIDEARKGINFFVKTVNEQFISELHKFQREYLIQLLFSKIEVSSDAIFYHTNFGNYIEGDKM</sequence>
<dbReference type="EMBL" id="JAEOAH010000056">
    <property type="protein sequence ID" value="MBK3497236.1"/>
    <property type="molecule type" value="Genomic_DNA"/>
</dbReference>
<name>A0ABS1HCQ2_9BACL</name>
<organism evidence="1 2">
    <name type="scientific">Viridibacillus soli</name>
    <dbReference type="NCBI Taxonomy" id="2798301"/>
    <lineage>
        <taxon>Bacteria</taxon>
        <taxon>Bacillati</taxon>
        <taxon>Bacillota</taxon>
        <taxon>Bacilli</taxon>
        <taxon>Bacillales</taxon>
        <taxon>Caryophanaceae</taxon>
        <taxon>Viridibacillus</taxon>
    </lineage>
</organism>
<reference evidence="1 2" key="1">
    <citation type="submission" date="2020-12" db="EMBL/GenBank/DDBJ databases">
        <title>YIM B01967 draft genome.</title>
        <authorList>
            <person name="Yan X."/>
        </authorList>
    </citation>
    <scope>NUCLEOTIDE SEQUENCE [LARGE SCALE GENOMIC DNA]</scope>
    <source>
        <strain evidence="1 2">YIM B01967</strain>
    </source>
</reference>
<protein>
    <submittedName>
        <fullName evidence="1">Uncharacterized protein</fullName>
    </submittedName>
</protein>
<keyword evidence="2" id="KW-1185">Reference proteome</keyword>
<accession>A0ABS1HCQ2</accession>
<dbReference type="RefSeq" id="WP_200750544.1">
    <property type="nucleotide sequence ID" value="NZ_JAEOAH010000056.1"/>
</dbReference>
<gene>
    <name evidence="1" type="ORF">JFL43_20885</name>
</gene>
<dbReference type="Proteomes" id="UP000618943">
    <property type="component" value="Unassembled WGS sequence"/>
</dbReference>
<evidence type="ECO:0000313" key="1">
    <source>
        <dbReference type="EMBL" id="MBK3497236.1"/>
    </source>
</evidence>
<feature type="non-terminal residue" evidence="1">
    <location>
        <position position="1"/>
    </location>
</feature>